<organism evidence="1">
    <name type="scientific">Rhizophora mucronata</name>
    <name type="common">Asiatic mangrove</name>
    <dbReference type="NCBI Taxonomy" id="61149"/>
    <lineage>
        <taxon>Eukaryota</taxon>
        <taxon>Viridiplantae</taxon>
        <taxon>Streptophyta</taxon>
        <taxon>Embryophyta</taxon>
        <taxon>Tracheophyta</taxon>
        <taxon>Spermatophyta</taxon>
        <taxon>Magnoliopsida</taxon>
        <taxon>eudicotyledons</taxon>
        <taxon>Gunneridae</taxon>
        <taxon>Pentapetalae</taxon>
        <taxon>rosids</taxon>
        <taxon>fabids</taxon>
        <taxon>Malpighiales</taxon>
        <taxon>Rhizophoraceae</taxon>
        <taxon>Rhizophora</taxon>
    </lineage>
</organism>
<sequence>MGKTGRRLFNFVIIVAYFRYIWAAQTSDVASLSSLL</sequence>
<name>A0A2P2P7M4_RHIMU</name>
<protein>
    <submittedName>
        <fullName evidence="1">Uncharacterized protein</fullName>
    </submittedName>
</protein>
<dbReference type="EMBL" id="GGEC01070280">
    <property type="protein sequence ID" value="MBX50764.1"/>
    <property type="molecule type" value="Transcribed_RNA"/>
</dbReference>
<evidence type="ECO:0000313" key="1">
    <source>
        <dbReference type="EMBL" id="MBX50764.1"/>
    </source>
</evidence>
<proteinExistence type="predicted"/>
<reference evidence="1" key="1">
    <citation type="submission" date="2018-02" db="EMBL/GenBank/DDBJ databases">
        <title>Rhizophora mucronata_Transcriptome.</title>
        <authorList>
            <person name="Meera S.P."/>
            <person name="Sreeshan A."/>
            <person name="Augustine A."/>
        </authorList>
    </citation>
    <scope>NUCLEOTIDE SEQUENCE</scope>
    <source>
        <tissue evidence="1">Leaf</tissue>
    </source>
</reference>
<dbReference type="AlphaFoldDB" id="A0A2P2P7M4"/>
<accession>A0A2P2P7M4</accession>